<evidence type="ECO:0000313" key="3">
    <source>
        <dbReference type="Proteomes" id="UP000320176"/>
    </source>
</evidence>
<gene>
    <name evidence="2" type="ORF">Pla52n_63600</name>
</gene>
<dbReference type="AlphaFoldDB" id="A0A5C6A0K0"/>
<dbReference type="EMBL" id="SJPN01000012">
    <property type="protein sequence ID" value="TWT92063.1"/>
    <property type="molecule type" value="Genomic_DNA"/>
</dbReference>
<name>A0A5C6A0K0_9BACT</name>
<keyword evidence="3" id="KW-1185">Reference proteome</keyword>
<organism evidence="2 3">
    <name type="scientific">Stieleria varia</name>
    <dbReference type="NCBI Taxonomy" id="2528005"/>
    <lineage>
        <taxon>Bacteria</taxon>
        <taxon>Pseudomonadati</taxon>
        <taxon>Planctomycetota</taxon>
        <taxon>Planctomycetia</taxon>
        <taxon>Pirellulales</taxon>
        <taxon>Pirellulaceae</taxon>
        <taxon>Stieleria</taxon>
    </lineage>
</organism>
<feature type="compositionally biased region" description="Acidic residues" evidence="1">
    <location>
        <begin position="162"/>
        <end position="171"/>
    </location>
</feature>
<proteinExistence type="predicted"/>
<dbReference type="RefSeq" id="WP_146523277.1">
    <property type="nucleotide sequence ID" value="NZ_CP151726.1"/>
</dbReference>
<feature type="compositionally biased region" description="Acidic residues" evidence="1">
    <location>
        <begin position="180"/>
        <end position="206"/>
    </location>
</feature>
<evidence type="ECO:0000313" key="2">
    <source>
        <dbReference type="EMBL" id="TWT92063.1"/>
    </source>
</evidence>
<accession>A0A5C6A0K0</accession>
<dbReference type="Proteomes" id="UP000320176">
    <property type="component" value="Unassembled WGS sequence"/>
</dbReference>
<feature type="region of interest" description="Disordered" evidence="1">
    <location>
        <begin position="144"/>
        <end position="243"/>
    </location>
</feature>
<reference evidence="2 3" key="1">
    <citation type="submission" date="2019-02" db="EMBL/GenBank/DDBJ databases">
        <title>Deep-cultivation of Planctomycetes and their phenomic and genomic characterization uncovers novel biology.</title>
        <authorList>
            <person name="Wiegand S."/>
            <person name="Jogler M."/>
            <person name="Boedeker C."/>
            <person name="Pinto D."/>
            <person name="Vollmers J."/>
            <person name="Rivas-Marin E."/>
            <person name="Kohn T."/>
            <person name="Peeters S.H."/>
            <person name="Heuer A."/>
            <person name="Rast P."/>
            <person name="Oberbeckmann S."/>
            <person name="Bunk B."/>
            <person name="Jeske O."/>
            <person name="Meyerdierks A."/>
            <person name="Storesund J.E."/>
            <person name="Kallscheuer N."/>
            <person name="Luecker S."/>
            <person name="Lage O.M."/>
            <person name="Pohl T."/>
            <person name="Merkel B.J."/>
            <person name="Hornburger P."/>
            <person name="Mueller R.-W."/>
            <person name="Bruemmer F."/>
            <person name="Labrenz M."/>
            <person name="Spormann A.M."/>
            <person name="Op Den Camp H."/>
            <person name="Overmann J."/>
            <person name="Amann R."/>
            <person name="Jetten M.S.M."/>
            <person name="Mascher T."/>
            <person name="Medema M.H."/>
            <person name="Devos D.P."/>
            <person name="Kaster A.-K."/>
            <person name="Ovreas L."/>
            <person name="Rohde M."/>
            <person name="Galperin M.Y."/>
            <person name="Jogler C."/>
        </authorList>
    </citation>
    <scope>NUCLEOTIDE SEQUENCE [LARGE SCALE GENOMIC DNA]</scope>
    <source>
        <strain evidence="2 3">Pla52n</strain>
    </source>
</reference>
<protein>
    <submittedName>
        <fullName evidence="2">Uncharacterized protein</fullName>
    </submittedName>
</protein>
<feature type="compositionally biased region" description="Low complexity" evidence="1">
    <location>
        <begin position="223"/>
        <end position="234"/>
    </location>
</feature>
<comment type="caution">
    <text evidence="2">The sequence shown here is derived from an EMBL/GenBank/DDBJ whole genome shotgun (WGS) entry which is preliminary data.</text>
</comment>
<evidence type="ECO:0000256" key="1">
    <source>
        <dbReference type="SAM" id="MobiDB-lite"/>
    </source>
</evidence>
<sequence>MNHTLATRSSLAFVAILICCCSIGCDSLINPPEPVVQRLDVRDVFLQANLTCPIRLDAFVTLEEVNMVDDNKVEFLYLVNRTGTPIFRVMDPEVMKAGILKRVQGGPMAKAVIQYDLTMIHTYFDEDGDTISEYTVDRYDLTELTRPGEEALPAPETPETPEPADDLDPLSDEFFVTQEPESDSEEAALDADVDESIGEDSMDVEIVEPPSEPAPPELPQKVPAADSSPDNPAAIRSNPFFQG</sequence>